<reference evidence="2" key="1">
    <citation type="journal article" date="2019" name="Int. J. Syst. Evol. Microbiol.">
        <title>The Global Catalogue of Microorganisms (GCM) 10K type strain sequencing project: providing services to taxonomists for standard genome sequencing and annotation.</title>
        <authorList>
            <consortium name="The Broad Institute Genomics Platform"/>
            <consortium name="The Broad Institute Genome Sequencing Center for Infectious Disease"/>
            <person name="Wu L."/>
            <person name="Ma J."/>
        </authorList>
    </citation>
    <scope>NUCLEOTIDE SEQUENCE [LARGE SCALE GENOMIC DNA]</scope>
    <source>
        <strain evidence="2">JCM 16227</strain>
    </source>
</reference>
<evidence type="ECO:0000313" key="2">
    <source>
        <dbReference type="Proteomes" id="UP001501170"/>
    </source>
</evidence>
<protein>
    <submittedName>
        <fullName evidence="1">Uncharacterized protein</fullName>
    </submittedName>
</protein>
<accession>A0ABP5U2F8</accession>
<gene>
    <name evidence="1" type="ORF">GCM10009855_03460</name>
</gene>
<dbReference type="Proteomes" id="UP001501170">
    <property type="component" value="Unassembled WGS sequence"/>
</dbReference>
<organism evidence="1 2">
    <name type="scientific">Gordonia cholesterolivorans</name>
    <dbReference type="NCBI Taxonomy" id="559625"/>
    <lineage>
        <taxon>Bacteria</taxon>
        <taxon>Bacillati</taxon>
        <taxon>Actinomycetota</taxon>
        <taxon>Actinomycetes</taxon>
        <taxon>Mycobacteriales</taxon>
        <taxon>Gordoniaceae</taxon>
        <taxon>Gordonia</taxon>
    </lineage>
</organism>
<proteinExistence type="predicted"/>
<keyword evidence="2" id="KW-1185">Reference proteome</keyword>
<evidence type="ECO:0000313" key="1">
    <source>
        <dbReference type="EMBL" id="GAA2367528.1"/>
    </source>
</evidence>
<dbReference type="EMBL" id="BAAARB010000002">
    <property type="protein sequence ID" value="GAA2367528.1"/>
    <property type="molecule type" value="Genomic_DNA"/>
</dbReference>
<comment type="caution">
    <text evidence="1">The sequence shown here is derived from an EMBL/GenBank/DDBJ whole genome shotgun (WGS) entry which is preliminary data.</text>
</comment>
<sequence>MDVRLREDDGGALLIAGLVVGRRPRASFFGSYRFDGVRPSIIARLLRWRERGSRLIPWCDVVSVDDDVVTVRPGAD</sequence>
<name>A0ABP5U2F8_9ACTN</name>